<feature type="non-terminal residue" evidence="2">
    <location>
        <position position="74"/>
    </location>
</feature>
<dbReference type="Gene3D" id="1.10.3060.10">
    <property type="entry name" value="Helical scaffold and wing domains of SecA"/>
    <property type="match status" value="1"/>
</dbReference>
<dbReference type="Proteomes" id="UP000263273">
    <property type="component" value="Unassembled WGS sequence"/>
</dbReference>
<reference evidence="2 3" key="1">
    <citation type="journal article" date="2018" name="Nat. Biotechnol.">
        <title>A standardized bacterial taxonomy based on genome phylogeny substantially revises the tree of life.</title>
        <authorList>
            <person name="Parks D.H."/>
            <person name="Chuvochina M."/>
            <person name="Waite D.W."/>
            <person name="Rinke C."/>
            <person name="Skarshewski A."/>
            <person name="Chaumeil P.A."/>
            <person name="Hugenholtz P."/>
        </authorList>
    </citation>
    <scope>NUCLEOTIDE SEQUENCE [LARGE SCALE GENOMIC DNA]</scope>
    <source>
        <strain evidence="2">UBA10948</strain>
    </source>
</reference>
<sequence length="74" mass="8720">MRLFGSANVEGLMDRLGMDDDMPIEHKMISRAIESAQKKVEARNFSIRKNVLEYDDVINQQREVMYGERRKVLF</sequence>
<dbReference type="Pfam" id="PF07516">
    <property type="entry name" value="SecA_SW"/>
    <property type="match status" value="1"/>
</dbReference>
<dbReference type="GO" id="GO:0006605">
    <property type="term" value="P:protein targeting"/>
    <property type="evidence" value="ECO:0007669"/>
    <property type="project" value="InterPro"/>
</dbReference>
<dbReference type="GO" id="GO:0005886">
    <property type="term" value="C:plasma membrane"/>
    <property type="evidence" value="ECO:0007669"/>
    <property type="project" value="TreeGrafter"/>
</dbReference>
<dbReference type="GO" id="GO:0006886">
    <property type="term" value="P:intracellular protein transport"/>
    <property type="evidence" value="ECO:0007669"/>
    <property type="project" value="InterPro"/>
</dbReference>
<accession>A0A354YXT0</accession>
<dbReference type="SUPFAM" id="SSF81886">
    <property type="entry name" value="Helical scaffold and wing domains of SecA"/>
    <property type="match status" value="1"/>
</dbReference>
<evidence type="ECO:0000259" key="1">
    <source>
        <dbReference type="Pfam" id="PF07516"/>
    </source>
</evidence>
<feature type="domain" description="SecA Wing/Scaffold" evidence="1">
    <location>
        <begin position="23"/>
        <end position="73"/>
    </location>
</feature>
<proteinExistence type="predicted"/>
<name>A0A354YXT0_9FIRM</name>
<dbReference type="PANTHER" id="PTHR30612:SF0">
    <property type="entry name" value="CHLOROPLAST PROTEIN-TRANSPORTING ATPASE"/>
    <property type="match status" value="1"/>
</dbReference>
<dbReference type="EMBL" id="DNZF01000140">
    <property type="protein sequence ID" value="HBK53521.1"/>
    <property type="molecule type" value="Genomic_DNA"/>
</dbReference>
<dbReference type="AlphaFoldDB" id="A0A354YXT0"/>
<protein>
    <recommendedName>
        <fullName evidence="1">SecA Wing/Scaffold domain-containing protein</fullName>
    </recommendedName>
</protein>
<dbReference type="PANTHER" id="PTHR30612">
    <property type="entry name" value="SECA INNER MEMBRANE COMPONENT OF SEC PROTEIN SECRETION SYSTEM"/>
    <property type="match status" value="1"/>
</dbReference>
<comment type="caution">
    <text evidence="2">The sequence shown here is derived from an EMBL/GenBank/DDBJ whole genome shotgun (WGS) entry which is preliminary data.</text>
</comment>
<gene>
    <name evidence="2" type="ORF">DDZ44_06270</name>
</gene>
<evidence type="ECO:0000313" key="2">
    <source>
        <dbReference type="EMBL" id="HBK53521.1"/>
    </source>
</evidence>
<organism evidence="2 3">
    <name type="scientific">Syntrophomonas wolfei</name>
    <dbReference type="NCBI Taxonomy" id="863"/>
    <lineage>
        <taxon>Bacteria</taxon>
        <taxon>Bacillati</taxon>
        <taxon>Bacillota</taxon>
        <taxon>Clostridia</taxon>
        <taxon>Eubacteriales</taxon>
        <taxon>Syntrophomonadaceae</taxon>
        <taxon>Syntrophomonas</taxon>
    </lineage>
</organism>
<dbReference type="GO" id="GO:0017038">
    <property type="term" value="P:protein import"/>
    <property type="evidence" value="ECO:0007669"/>
    <property type="project" value="InterPro"/>
</dbReference>
<feature type="non-terminal residue" evidence="2">
    <location>
        <position position="1"/>
    </location>
</feature>
<dbReference type="InterPro" id="IPR036266">
    <property type="entry name" value="SecA_Wing/Scaffold_sf"/>
</dbReference>
<evidence type="ECO:0000313" key="3">
    <source>
        <dbReference type="Proteomes" id="UP000263273"/>
    </source>
</evidence>
<dbReference type="GO" id="GO:0043952">
    <property type="term" value="P:protein transport by the Sec complex"/>
    <property type="evidence" value="ECO:0007669"/>
    <property type="project" value="TreeGrafter"/>
</dbReference>
<dbReference type="GO" id="GO:0005524">
    <property type="term" value="F:ATP binding"/>
    <property type="evidence" value="ECO:0007669"/>
    <property type="project" value="InterPro"/>
</dbReference>
<dbReference type="GO" id="GO:0005829">
    <property type="term" value="C:cytosol"/>
    <property type="evidence" value="ECO:0007669"/>
    <property type="project" value="TreeGrafter"/>
</dbReference>
<dbReference type="InterPro" id="IPR011116">
    <property type="entry name" value="SecA_Wing/Scaffold"/>
</dbReference>
<dbReference type="InterPro" id="IPR000185">
    <property type="entry name" value="SecA"/>
</dbReference>
<dbReference type="GO" id="GO:0031522">
    <property type="term" value="C:cell envelope Sec protein transport complex"/>
    <property type="evidence" value="ECO:0007669"/>
    <property type="project" value="TreeGrafter"/>
</dbReference>